<accession>A0A0E9S5H6</accession>
<proteinExistence type="predicted"/>
<sequence length="17" mass="1895">MSGCRGFRSRKSLVSSH</sequence>
<reference evidence="1" key="1">
    <citation type="submission" date="2014-11" db="EMBL/GenBank/DDBJ databases">
        <authorList>
            <person name="Amaro Gonzalez C."/>
        </authorList>
    </citation>
    <scope>NUCLEOTIDE SEQUENCE</scope>
</reference>
<reference evidence="1" key="2">
    <citation type="journal article" date="2015" name="Fish Shellfish Immunol.">
        <title>Early steps in the European eel (Anguilla anguilla)-Vibrio vulnificus interaction in the gills: Role of the RtxA13 toxin.</title>
        <authorList>
            <person name="Callol A."/>
            <person name="Pajuelo D."/>
            <person name="Ebbesson L."/>
            <person name="Teles M."/>
            <person name="MacKenzie S."/>
            <person name="Amaro C."/>
        </authorList>
    </citation>
    <scope>NUCLEOTIDE SEQUENCE</scope>
</reference>
<dbReference type="AlphaFoldDB" id="A0A0E9S5H6"/>
<name>A0A0E9S5H6_ANGAN</name>
<protein>
    <submittedName>
        <fullName evidence="1">Uncharacterized protein</fullName>
    </submittedName>
</protein>
<evidence type="ECO:0000313" key="1">
    <source>
        <dbReference type="EMBL" id="JAH35905.1"/>
    </source>
</evidence>
<organism evidence="1">
    <name type="scientific">Anguilla anguilla</name>
    <name type="common">European freshwater eel</name>
    <name type="synonym">Muraena anguilla</name>
    <dbReference type="NCBI Taxonomy" id="7936"/>
    <lineage>
        <taxon>Eukaryota</taxon>
        <taxon>Metazoa</taxon>
        <taxon>Chordata</taxon>
        <taxon>Craniata</taxon>
        <taxon>Vertebrata</taxon>
        <taxon>Euteleostomi</taxon>
        <taxon>Actinopterygii</taxon>
        <taxon>Neopterygii</taxon>
        <taxon>Teleostei</taxon>
        <taxon>Anguilliformes</taxon>
        <taxon>Anguillidae</taxon>
        <taxon>Anguilla</taxon>
    </lineage>
</organism>
<dbReference type="EMBL" id="GBXM01072672">
    <property type="protein sequence ID" value="JAH35905.1"/>
    <property type="molecule type" value="Transcribed_RNA"/>
</dbReference>